<dbReference type="InterPro" id="IPR043128">
    <property type="entry name" value="Rev_trsase/Diguanyl_cyclase"/>
</dbReference>
<dbReference type="EMBL" id="CP092865">
    <property type="protein sequence ID" value="UYV65703.1"/>
    <property type="molecule type" value="Genomic_DNA"/>
</dbReference>
<evidence type="ECO:0000313" key="2">
    <source>
        <dbReference type="EMBL" id="UYV65703.1"/>
    </source>
</evidence>
<organism evidence="2 3">
    <name type="scientific">Cordylochernes scorpioides</name>
    <dbReference type="NCBI Taxonomy" id="51811"/>
    <lineage>
        <taxon>Eukaryota</taxon>
        <taxon>Metazoa</taxon>
        <taxon>Ecdysozoa</taxon>
        <taxon>Arthropoda</taxon>
        <taxon>Chelicerata</taxon>
        <taxon>Arachnida</taxon>
        <taxon>Pseudoscorpiones</taxon>
        <taxon>Cheliferoidea</taxon>
        <taxon>Chernetidae</taxon>
        <taxon>Cordylochernes</taxon>
    </lineage>
</organism>
<evidence type="ECO:0000313" key="3">
    <source>
        <dbReference type="Proteomes" id="UP001235939"/>
    </source>
</evidence>
<reference evidence="2 3" key="1">
    <citation type="submission" date="2022-01" db="EMBL/GenBank/DDBJ databases">
        <title>A chromosomal length assembly of Cordylochernes scorpioides.</title>
        <authorList>
            <person name="Zeh D."/>
            <person name="Zeh J."/>
        </authorList>
    </citation>
    <scope>NUCLEOTIDE SEQUENCE [LARGE SCALE GENOMIC DNA]</scope>
    <source>
        <strain evidence="2">IN4F17</strain>
        <tissue evidence="2">Whole Body</tissue>
    </source>
</reference>
<proteinExistence type="predicted"/>
<dbReference type="PANTHER" id="PTHR33064:SF37">
    <property type="entry name" value="RIBONUCLEASE H"/>
    <property type="match status" value="1"/>
</dbReference>
<dbReference type="Proteomes" id="UP001235939">
    <property type="component" value="Chromosome 03"/>
</dbReference>
<dbReference type="Gene3D" id="3.30.70.270">
    <property type="match status" value="1"/>
</dbReference>
<dbReference type="Gene3D" id="3.10.10.10">
    <property type="entry name" value="HIV Type 1 Reverse Transcriptase, subunit A, domain 1"/>
    <property type="match status" value="1"/>
</dbReference>
<dbReference type="CDD" id="cd01647">
    <property type="entry name" value="RT_LTR"/>
    <property type="match status" value="1"/>
</dbReference>
<keyword evidence="3" id="KW-1185">Reference proteome</keyword>
<feature type="domain" description="Reverse transcriptase" evidence="1">
    <location>
        <begin position="63"/>
        <end position="216"/>
    </location>
</feature>
<gene>
    <name evidence="2" type="ORF">LAZ67_3005184</name>
</gene>
<evidence type="ECO:0000259" key="1">
    <source>
        <dbReference type="Pfam" id="PF00078"/>
    </source>
</evidence>
<dbReference type="PANTHER" id="PTHR33064">
    <property type="entry name" value="POL PROTEIN"/>
    <property type="match status" value="1"/>
</dbReference>
<dbReference type="InterPro" id="IPR000477">
    <property type="entry name" value="RT_dom"/>
</dbReference>
<protein>
    <recommendedName>
        <fullName evidence="1">Reverse transcriptase domain-containing protein</fullName>
    </recommendedName>
</protein>
<name>A0ABY6KAC8_9ARAC</name>
<dbReference type="Pfam" id="PF00078">
    <property type="entry name" value="RVT_1"/>
    <property type="match status" value="1"/>
</dbReference>
<accession>A0ABY6KAC8</accession>
<dbReference type="InterPro" id="IPR043502">
    <property type="entry name" value="DNA/RNA_pol_sf"/>
</dbReference>
<sequence>MGSGATIVASKLRMLSDNPVYRRQYPIPNKLISKVKALVYELEDSGIIEGSTSLWNSPLFPVAKTDGSVRITMDLRMINEATEFFPFPIPRVEDNLRAFAGAKVFSTLDLTSGFFQIHIPESDRNYFTFSLPWGRYRFIRLPQGAKNSAQIFQWAMNLVLGDLLYKCVHFTSMTSLFTEQHVTDIAAVLERLSCFNLKAKRGKSYLFKGSVDYLSQVIDQGGIKPMWDNVAALRNLNLPHNIRGIRSLLGTVNHYRRFMISNLGQRMRSKKPNNSLSKPWFDHECYIAKKIMKATLTKYIKSNKDLDRLDYVKTRNKYTSIINNKKKKYFCEIQEKLNNTYDSSEFWKTIARFRKRNYTQGNISISDWEQFYNKLLDTESIPDYEPVTMTFLNTDNELTKCITLNEISK</sequence>
<dbReference type="SUPFAM" id="SSF56672">
    <property type="entry name" value="DNA/RNA polymerases"/>
    <property type="match status" value="1"/>
</dbReference>
<dbReference type="InterPro" id="IPR051320">
    <property type="entry name" value="Viral_Replic_Matur_Polypro"/>
</dbReference>